<dbReference type="EMBL" id="SMFK01000005">
    <property type="protein sequence ID" value="TDD96979.1"/>
    <property type="molecule type" value="Genomic_DNA"/>
</dbReference>
<reference evidence="2 3" key="1">
    <citation type="submission" date="2019-03" db="EMBL/GenBank/DDBJ databases">
        <title>Flavobacterium AR-3-4 sp. nov. isolated from arctic soil.</title>
        <authorList>
            <person name="Chaudhary D.K."/>
        </authorList>
    </citation>
    <scope>NUCLEOTIDE SEQUENCE [LARGE SCALE GENOMIC DNA]</scope>
    <source>
        <strain evidence="2 3">AR-3-4</strain>
    </source>
</reference>
<evidence type="ECO:0000256" key="1">
    <source>
        <dbReference type="SAM" id="Phobius"/>
    </source>
</evidence>
<dbReference type="Pfam" id="PF12869">
    <property type="entry name" value="tRNA_anti-like"/>
    <property type="match status" value="1"/>
</dbReference>
<dbReference type="RefSeq" id="WP_132005073.1">
    <property type="nucleotide sequence ID" value="NZ_SMFK01000005.1"/>
</dbReference>
<evidence type="ECO:0008006" key="4">
    <source>
        <dbReference type="Google" id="ProtNLM"/>
    </source>
</evidence>
<gene>
    <name evidence="2" type="ORF">E0F76_10085</name>
</gene>
<dbReference type="AlphaFoldDB" id="A0A4R5CDI2"/>
<keyword evidence="3" id="KW-1185">Reference proteome</keyword>
<sequence length="130" mass="14354">MKKINKIILIALLVIGLLGISSYYYVMYGGARNLSNEDTAFTVTAKSISNEFAANVEISNKKYLEKAIAIKGTITKVAGNEVIIDDYVICNLKELDPSILKNQVITLKGRVVGYDDLIGELKLDQCFKAF</sequence>
<proteinExistence type="predicted"/>
<dbReference type="OrthoDB" id="1449127at2"/>
<keyword evidence="1" id="KW-0472">Membrane</keyword>
<keyword evidence="1" id="KW-0812">Transmembrane</keyword>
<organism evidence="2 3">
    <name type="scientific">Flavobacterium cellulosilyticum</name>
    <dbReference type="NCBI Taxonomy" id="2541731"/>
    <lineage>
        <taxon>Bacteria</taxon>
        <taxon>Pseudomonadati</taxon>
        <taxon>Bacteroidota</taxon>
        <taxon>Flavobacteriia</taxon>
        <taxon>Flavobacteriales</taxon>
        <taxon>Flavobacteriaceae</taxon>
        <taxon>Flavobacterium</taxon>
    </lineage>
</organism>
<dbReference type="InterPro" id="IPR024422">
    <property type="entry name" value="Protein_unknown_function_OB"/>
</dbReference>
<evidence type="ECO:0000313" key="2">
    <source>
        <dbReference type="EMBL" id="TDD96979.1"/>
    </source>
</evidence>
<accession>A0A4R5CDI2</accession>
<evidence type="ECO:0000313" key="3">
    <source>
        <dbReference type="Proteomes" id="UP000295479"/>
    </source>
</evidence>
<comment type="caution">
    <text evidence="2">The sequence shown here is derived from an EMBL/GenBank/DDBJ whole genome shotgun (WGS) entry which is preliminary data.</text>
</comment>
<protein>
    <recommendedName>
        <fullName evidence="4">tRNA_anti-like</fullName>
    </recommendedName>
</protein>
<name>A0A4R5CDI2_9FLAO</name>
<dbReference type="Proteomes" id="UP000295479">
    <property type="component" value="Unassembled WGS sequence"/>
</dbReference>
<feature type="transmembrane region" description="Helical" evidence="1">
    <location>
        <begin position="7"/>
        <end position="26"/>
    </location>
</feature>
<keyword evidence="1" id="KW-1133">Transmembrane helix</keyword>